<evidence type="ECO:0000313" key="3">
    <source>
        <dbReference type="EMBL" id="TRY20181.1"/>
    </source>
</evidence>
<gene>
    <name evidence="3" type="ORF">FOJ82_04790</name>
</gene>
<feature type="region of interest" description="Disordered" evidence="1">
    <location>
        <begin position="65"/>
        <end position="98"/>
    </location>
</feature>
<name>A0A553K681_9ACTN</name>
<sequence length="650" mass="67135">MTDDQFSKAFKQIVPDSPSPEGWANGALRKRRNRAGVVGGTVGVLAVALAIPVALNLSASQLTANPEEAQDAGATSEPNPAENVPEDSDGGSQPGTGDLLGAAACFDEAGERVQPSAGDAELEPGAVRAWLCGDASPNNPYGTVGPLEALEQDVDQIVEFVEAQPELNLASISCTMEYSLAYLVVLEYPDGSLAHVTGETHGCEIVMAGETARSGGVEFLDHLTGLWSAQRDALEAPDTAPGLPACPVPGTMLVPGLDEIVAGAVCAGDPGSGQYGRAELPPEDVARVLDDISGNAVEGEVQGWDATLALVGGWGDWLRLVSSEDASSYGFVDAEGVSWTWTPTPEVAELLAAAMASVPVSNQPDVDPNEPVEPPLPVEPDPTVAIFEPAGCEGVQAGELVTSDLPGGVVPDDPSAVWLCGKSPGGGGTPAGPLEPLTDAAAQSAVDLYNALPEPDPNQACTDDLGPSYFVVHAYADGTRLPVEFQDYGCHVVAAGAELRTGGEAYLDQLVGLWTELRAASGVPAERPAPLCIAGPAMVPVDPAQGFTAGFACTNLWDDGQGGEPGEEQLSPELVQSLSDLLAAGSYPLPTETFSVAPTNDAVVVLNQFGDPLQLMRLEDGTYQWLAGEQYMAWQPPSAVAVELDELLSA</sequence>
<accession>A0A553K681</accession>
<comment type="caution">
    <text evidence="3">The sequence shown here is derived from an EMBL/GenBank/DDBJ whole genome shotgun (WGS) entry which is preliminary data.</text>
</comment>
<feature type="region of interest" description="Disordered" evidence="1">
    <location>
        <begin position="1"/>
        <end position="24"/>
    </location>
</feature>
<keyword evidence="4" id="KW-1185">Reference proteome</keyword>
<dbReference type="Proteomes" id="UP000317638">
    <property type="component" value="Unassembled WGS sequence"/>
</dbReference>
<dbReference type="OrthoDB" id="3725593at2"/>
<keyword evidence="2" id="KW-1133">Transmembrane helix</keyword>
<protein>
    <submittedName>
        <fullName evidence="3">Uncharacterized protein</fullName>
    </submittedName>
</protein>
<organism evidence="3 4">
    <name type="scientific">Tessaracoccus rhinocerotis</name>
    <dbReference type="NCBI Taxonomy" id="1689449"/>
    <lineage>
        <taxon>Bacteria</taxon>
        <taxon>Bacillati</taxon>
        <taxon>Actinomycetota</taxon>
        <taxon>Actinomycetes</taxon>
        <taxon>Propionibacteriales</taxon>
        <taxon>Propionibacteriaceae</taxon>
        <taxon>Tessaracoccus</taxon>
    </lineage>
</organism>
<keyword evidence="2" id="KW-0812">Transmembrane</keyword>
<reference evidence="3 4" key="1">
    <citation type="submission" date="2019-07" db="EMBL/GenBank/DDBJ databases">
        <authorList>
            <person name="Zhou L.-Y."/>
        </authorList>
    </citation>
    <scope>NUCLEOTIDE SEQUENCE [LARGE SCALE GENOMIC DNA]</scope>
    <source>
        <strain evidence="3 4">YIM 101269</strain>
    </source>
</reference>
<evidence type="ECO:0000256" key="2">
    <source>
        <dbReference type="SAM" id="Phobius"/>
    </source>
</evidence>
<dbReference type="EMBL" id="VKKG01000001">
    <property type="protein sequence ID" value="TRY20181.1"/>
    <property type="molecule type" value="Genomic_DNA"/>
</dbReference>
<dbReference type="RefSeq" id="WP_143937265.1">
    <property type="nucleotide sequence ID" value="NZ_VKKG01000001.1"/>
</dbReference>
<keyword evidence="2" id="KW-0472">Membrane</keyword>
<evidence type="ECO:0000256" key="1">
    <source>
        <dbReference type="SAM" id="MobiDB-lite"/>
    </source>
</evidence>
<evidence type="ECO:0000313" key="4">
    <source>
        <dbReference type="Proteomes" id="UP000317638"/>
    </source>
</evidence>
<proteinExistence type="predicted"/>
<feature type="transmembrane region" description="Helical" evidence="2">
    <location>
        <begin position="35"/>
        <end position="55"/>
    </location>
</feature>
<dbReference type="AlphaFoldDB" id="A0A553K681"/>